<sequence length="199" mass="20294">MSDDPAAGADPAAGTGPAAEAEAQAEATGADPAAGTNPAAGAAAAGADAGVIRRMRWFDIAPIAALDAEIFGADAWLEAYFWSELAAPGRHFIVLDAAAAGNAASPGLLGFAGLSVSGPQADILTIASHPDARRQGIGRRLLDALLDHARAHGVEAVHLDVRADNIAAQAMYAADGFVELDRRPGYYRDADAVLMRALL</sequence>
<reference evidence="5 6" key="1">
    <citation type="submission" date="2020-08" db="EMBL/GenBank/DDBJ databases">
        <title>A Genomic Blueprint of the Chicken Gut Microbiome.</title>
        <authorList>
            <person name="Gilroy R."/>
            <person name="Ravi A."/>
            <person name="Getino M."/>
            <person name="Pursley I."/>
            <person name="Horton D.L."/>
            <person name="Alikhan N.-F."/>
            <person name="Baker D."/>
            <person name="Gharbi K."/>
            <person name="Hall N."/>
            <person name="Watson M."/>
            <person name="Adriaenssens E.M."/>
            <person name="Foster-Nyarko E."/>
            <person name="Jarju S."/>
            <person name="Secka A."/>
            <person name="Antonio M."/>
            <person name="Oren A."/>
            <person name="Chaudhuri R."/>
            <person name="La Ragione R.M."/>
            <person name="Hildebrand F."/>
            <person name="Pallen M.J."/>
        </authorList>
    </citation>
    <scope>NUCLEOTIDE SEQUENCE [LARGE SCALE GENOMIC DNA]</scope>
    <source>
        <strain evidence="5 6">Re57</strain>
    </source>
</reference>
<gene>
    <name evidence="5" type="ORF">H9634_10590</name>
</gene>
<feature type="region of interest" description="Disordered" evidence="3">
    <location>
        <begin position="1"/>
        <end position="40"/>
    </location>
</feature>
<dbReference type="PANTHER" id="PTHR43420">
    <property type="entry name" value="ACETYLTRANSFERASE"/>
    <property type="match status" value="1"/>
</dbReference>
<evidence type="ECO:0000313" key="6">
    <source>
        <dbReference type="Proteomes" id="UP000651517"/>
    </source>
</evidence>
<dbReference type="RefSeq" id="WP_191726621.1">
    <property type="nucleotide sequence ID" value="NZ_JACSPY010000010.1"/>
</dbReference>
<keyword evidence="6" id="KW-1185">Reference proteome</keyword>
<evidence type="ECO:0000259" key="4">
    <source>
        <dbReference type="PROSITE" id="PS51186"/>
    </source>
</evidence>
<dbReference type="PANTHER" id="PTHR43420:SF12">
    <property type="entry name" value="N-ACETYLTRANSFERASE DOMAIN-CONTAINING PROTEIN"/>
    <property type="match status" value="1"/>
</dbReference>
<evidence type="ECO:0000256" key="3">
    <source>
        <dbReference type="SAM" id="MobiDB-lite"/>
    </source>
</evidence>
<evidence type="ECO:0000256" key="2">
    <source>
        <dbReference type="ARBA" id="ARBA00023315"/>
    </source>
</evidence>
<evidence type="ECO:0000313" key="5">
    <source>
        <dbReference type="EMBL" id="MBD8021225.1"/>
    </source>
</evidence>
<protein>
    <submittedName>
        <fullName evidence="5">GNAT family N-acetyltransferase</fullName>
    </submittedName>
</protein>
<comment type="caution">
    <text evidence="5">The sequence shown here is derived from an EMBL/GenBank/DDBJ whole genome shotgun (WGS) entry which is preliminary data.</text>
</comment>
<accession>A0ABR8WW51</accession>
<dbReference type="SUPFAM" id="SSF55729">
    <property type="entry name" value="Acyl-CoA N-acyltransferases (Nat)"/>
    <property type="match status" value="1"/>
</dbReference>
<name>A0ABR8WW51_9MICO</name>
<evidence type="ECO:0000256" key="1">
    <source>
        <dbReference type="ARBA" id="ARBA00022679"/>
    </source>
</evidence>
<dbReference type="Proteomes" id="UP000651517">
    <property type="component" value="Unassembled WGS sequence"/>
</dbReference>
<dbReference type="InterPro" id="IPR050680">
    <property type="entry name" value="YpeA/RimI_acetyltransf"/>
</dbReference>
<dbReference type="Gene3D" id="3.40.630.30">
    <property type="match status" value="1"/>
</dbReference>
<dbReference type="InterPro" id="IPR000182">
    <property type="entry name" value="GNAT_dom"/>
</dbReference>
<dbReference type="Pfam" id="PF00583">
    <property type="entry name" value="Acetyltransf_1"/>
    <property type="match status" value="1"/>
</dbReference>
<dbReference type="EMBL" id="JACSPY010000010">
    <property type="protein sequence ID" value="MBD8021225.1"/>
    <property type="molecule type" value="Genomic_DNA"/>
</dbReference>
<keyword evidence="1" id="KW-0808">Transferase</keyword>
<organism evidence="5 6">
    <name type="scientific">Brevibacterium gallinarum</name>
    <dbReference type="NCBI Taxonomy" id="2762220"/>
    <lineage>
        <taxon>Bacteria</taxon>
        <taxon>Bacillati</taxon>
        <taxon>Actinomycetota</taxon>
        <taxon>Actinomycetes</taxon>
        <taxon>Micrococcales</taxon>
        <taxon>Brevibacteriaceae</taxon>
        <taxon>Brevibacterium</taxon>
    </lineage>
</organism>
<dbReference type="PROSITE" id="PS51186">
    <property type="entry name" value="GNAT"/>
    <property type="match status" value="1"/>
</dbReference>
<keyword evidence="2" id="KW-0012">Acyltransferase</keyword>
<dbReference type="CDD" id="cd04301">
    <property type="entry name" value="NAT_SF"/>
    <property type="match status" value="1"/>
</dbReference>
<dbReference type="InterPro" id="IPR016181">
    <property type="entry name" value="Acyl_CoA_acyltransferase"/>
</dbReference>
<feature type="domain" description="N-acetyltransferase" evidence="4">
    <location>
        <begin position="50"/>
        <end position="199"/>
    </location>
</feature>
<proteinExistence type="predicted"/>